<evidence type="ECO:0000256" key="7">
    <source>
        <dbReference type="ARBA" id="ARBA00022737"/>
    </source>
</evidence>
<keyword evidence="8 12" id="KW-0863">Zinc-finger</keyword>
<dbReference type="PROSITE" id="PS50089">
    <property type="entry name" value="ZF_RING_2"/>
    <property type="match status" value="1"/>
</dbReference>
<dbReference type="Pfam" id="PF22191">
    <property type="entry name" value="IBR_1"/>
    <property type="match status" value="1"/>
</dbReference>
<dbReference type="SUPFAM" id="SSF48371">
    <property type="entry name" value="ARM repeat"/>
    <property type="match status" value="1"/>
</dbReference>
<evidence type="ECO:0000256" key="10">
    <source>
        <dbReference type="ARBA" id="ARBA00022833"/>
    </source>
</evidence>
<dbReference type="InterPro" id="IPR036390">
    <property type="entry name" value="WH_DNA-bd_sf"/>
</dbReference>
<dbReference type="Gene3D" id="1.10.10.10">
    <property type="entry name" value="Winged helix-like DNA-binding domain superfamily/Winged helix DNA-binding domain"/>
    <property type="match status" value="1"/>
</dbReference>
<evidence type="ECO:0000259" key="18">
    <source>
        <dbReference type="PROSITE" id="PS51284"/>
    </source>
</evidence>
<dbReference type="Gene3D" id="3.30.230.130">
    <property type="entry name" value="Cullin, Chain C, Domain 2"/>
    <property type="match status" value="1"/>
</dbReference>
<comment type="similarity">
    <text evidence="13 14">Belongs to the cullin family.</text>
</comment>
<evidence type="ECO:0000256" key="8">
    <source>
        <dbReference type="ARBA" id="ARBA00022771"/>
    </source>
</evidence>
<reference evidence="20" key="1">
    <citation type="journal article" date="2004" name="Nature">
        <title>Genome duplication in the teleost fish Tetraodon nigroviridis reveals the early vertebrate proto-karyotype.</title>
        <authorList>
            <person name="Jaillon O."/>
            <person name="Aury J.-M."/>
            <person name="Brunet F."/>
            <person name="Petit J.-L."/>
            <person name="Stange-Thomann N."/>
            <person name="Mauceli E."/>
            <person name="Bouneau L."/>
            <person name="Fischer C."/>
            <person name="Ozouf-Costaz C."/>
            <person name="Bernot A."/>
            <person name="Nicaud S."/>
            <person name="Jaffe D."/>
            <person name="Fisher S."/>
            <person name="Lutfalla G."/>
            <person name="Dossat C."/>
            <person name="Segurens B."/>
            <person name="Dasilva C."/>
            <person name="Salanoubat M."/>
            <person name="Levy M."/>
            <person name="Boudet N."/>
            <person name="Castellano S."/>
            <person name="Anthouard V."/>
            <person name="Jubin C."/>
            <person name="Castelli V."/>
            <person name="Katinka M."/>
            <person name="Vacherie B."/>
            <person name="Biemont C."/>
            <person name="Skalli Z."/>
            <person name="Cattolico L."/>
            <person name="Poulain J."/>
            <person name="De Berardinis V."/>
            <person name="Cruaud C."/>
            <person name="Duprat S."/>
            <person name="Brottier P."/>
            <person name="Coutanceau J.-P."/>
            <person name="Gouzy J."/>
            <person name="Parra G."/>
            <person name="Lardier G."/>
            <person name="Chapple C."/>
            <person name="McKernan K.J."/>
            <person name="McEwan P."/>
            <person name="Bosak S."/>
            <person name="Kellis M."/>
            <person name="Volff J.-N."/>
            <person name="Guigo R."/>
            <person name="Zody M.C."/>
            <person name="Mesirov J."/>
            <person name="Lindblad-Toh K."/>
            <person name="Birren B."/>
            <person name="Nusbaum C."/>
            <person name="Kahn D."/>
            <person name="Robinson-Rechavi M."/>
            <person name="Laudet V."/>
            <person name="Schachter V."/>
            <person name="Quetier F."/>
            <person name="Saurin W."/>
            <person name="Scarpelli C."/>
            <person name="Wincker P."/>
            <person name="Lander E.S."/>
            <person name="Weissenbach J."/>
            <person name="Roest Crollius H."/>
        </authorList>
    </citation>
    <scope>NUCLEOTIDE SEQUENCE [LARGE SCALE GENOMIC DNA]</scope>
</reference>
<dbReference type="Gene3D" id="1.20.1310.10">
    <property type="entry name" value="Cullin Repeats"/>
    <property type="match status" value="1"/>
</dbReference>
<dbReference type="PROSITE" id="PS00518">
    <property type="entry name" value="ZF_RING_1"/>
    <property type="match status" value="1"/>
</dbReference>
<dbReference type="InterPro" id="IPR059120">
    <property type="entry name" value="Cullin-like_AB"/>
</dbReference>
<feature type="region of interest" description="Disordered" evidence="15">
    <location>
        <begin position="52"/>
        <end position="82"/>
    </location>
</feature>
<feature type="region of interest" description="Disordered" evidence="15">
    <location>
        <begin position="385"/>
        <end position="408"/>
    </location>
</feature>
<feature type="domain" description="RING-type" evidence="19">
    <location>
        <begin position="2114"/>
        <end position="2358"/>
    </location>
</feature>
<evidence type="ECO:0000256" key="1">
    <source>
        <dbReference type="ARBA" id="ARBA00004496"/>
    </source>
</evidence>
<dbReference type="InterPro" id="IPR016158">
    <property type="entry name" value="Cullin_homology"/>
</dbReference>
<dbReference type="InterPro" id="IPR045093">
    <property type="entry name" value="Cullin"/>
</dbReference>
<reference evidence="20" key="2">
    <citation type="submission" date="2004-02" db="EMBL/GenBank/DDBJ databases">
        <authorList>
            <consortium name="Genoscope"/>
            <consortium name="Whitehead Institute Centre for Genome Research"/>
        </authorList>
    </citation>
    <scope>NUCLEOTIDE SEQUENCE</scope>
</reference>
<dbReference type="Pfam" id="PF00888">
    <property type="entry name" value="Cullin"/>
    <property type="match status" value="1"/>
</dbReference>
<dbReference type="SMART" id="SM01337">
    <property type="entry name" value="APC10"/>
    <property type="match status" value="1"/>
</dbReference>
<dbReference type="InterPro" id="IPR004939">
    <property type="entry name" value="APC_su10/DOC_dom"/>
</dbReference>
<evidence type="ECO:0000256" key="13">
    <source>
        <dbReference type="PROSITE-ProRule" id="PRU00330"/>
    </source>
</evidence>
<dbReference type="PANTHER" id="PTHR22771:SF4">
    <property type="entry name" value="CULLIN 7-RELATED"/>
    <property type="match status" value="1"/>
</dbReference>
<feature type="region of interest" description="Disordered" evidence="15">
    <location>
        <begin position="1492"/>
        <end position="1528"/>
    </location>
</feature>
<dbReference type="InterPro" id="IPR047560">
    <property type="entry name" value="Rcat_RBR_CUL9"/>
</dbReference>
<dbReference type="InterPro" id="IPR013083">
    <property type="entry name" value="Znf_RING/FYVE/PHD"/>
</dbReference>
<dbReference type="SMART" id="SM00647">
    <property type="entry name" value="IBR"/>
    <property type="match status" value="2"/>
</dbReference>
<dbReference type="GO" id="GO:0008270">
    <property type="term" value="F:zinc ion binding"/>
    <property type="evidence" value="ECO:0007669"/>
    <property type="project" value="UniProtKB-KW"/>
</dbReference>
<dbReference type="InterPro" id="IPR001373">
    <property type="entry name" value="Cullin_N"/>
</dbReference>
<evidence type="ECO:0000259" key="17">
    <source>
        <dbReference type="PROSITE" id="PS50089"/>
    </source>
</evidence>
<dbReference type="Pfam" id="PF24742">
    <property type="entry name" value="ARM_CUL7_CUL9"/>
    <property type="match status" value="1"/>
</dbReference>
<dbReference type="InterPro" id="IPR044066">
    <property type="entry name" value="TRIAD_supradom"/>
</dbReference>
<dbReference type="Pfam" id="PF23168">
    <property type="entry name" value="CUL7_CUL9_N"/>
    <property type="match status" value="1"/>
</dbReference>
<keyword evidence="7" id="KW-0677">Repeat</keyword>
<evidence type="ECO:0000256" key="9">
    <source>
        <dbReference type="ARBA" id="ARBA00022786"/>
    </source>
</evidence>
<feature type="domain" description="DOC" evidence="18">
    <location>
        <begin position="1200"/>
        <end position="1379"/>
    </location>
</feature>
<dbReference type="SUPFAM" id="SSF57850">
    <property type="entry name" value="RING/U-box"/>
    <property type="match status" value="1"/>
</dbReference>
<keyword evidence="9" id="KW-0833">Ubl conjugation pathway</keyword>
<dbReference type="CDD" id="cd20347">
    <property type="entry name" value="BRcat_RBR_CUL9"/>
    <property type="match status" value="1"/>
</dbReference>
<dbReference type="InterPro" id="IPR036388">
    <property type="entry name" value="WH-like_DNA-bd_sf"/>
</dbReference>
<dbReference type="SUPFAM" id="SSF46785">
    <property type="entry name" value="Winged helix' DNA-binding domain"/>
    <property type="match status" value="1"/>
</dbReference>
<evidence type="ECO:0000256" key="3">
    <source>
        <dbReference type="ARBA" id="ARBA00022490"/>
    </source>
</evidence>
<keyword evidence="4" id="KW-1017">Isopeptide bond</keyword>
<gene>
    <name evidence="20" type="ORF">GSTENG00025019001</name>
</gene>
<dbReference type="Pfam" id="PF01485">
    <property type="entry name" value="IBR"/>
    <property type="match status" value="1"/>
</dbReference>
<feature type="region of interest" description="Disordered" evidence="15">
    <location>
        <begin position="108"/>
        <end position="142"/>
    </location>
</feature>
<evidence type="ECO:0000256" key="4">
    <source>
        <dbReference type="ARBA" id="ARBA00022499"/>
    </source>
</evidence>
<keyword evidence="6" id="KW-0479">Metal-binding</keyword>
<dbReference type="Gene3D" id="3.30.40.10">
    <property type="entry name" value="Zinc/RING finger domain, C3HC4 (zinc finger)"/>
    <property type="match status" value="1"/>
</dbReference>
<dbReference type="InterPro" id="IPR016024">
    <property type="entry name" value="ARM-type_fold"/>
</dbReference>
<dbReference type="InterPro" id="IPR017907">
    <property type="entry name" value="Znf_RING_CS"/>
</dbReference>
<dbReference type="PROSITE" id="PS51873">
    <property type="entry name" value="TRIAD"/>
    <property type="match status" value="1"/>
</dbReference>
<dbReference type="PANTHER" id="PTHR22771">
    <property type="entry name" value="CULLIN AND GALACTOSE-BINDING DOMAIN-CONTAINING"/>
    <property type="match status" value="1"/>
</dbReference>
<feature type="compositionally biased region" description="Basic and acidic residues" evidence="15">
    <location>
        <begin position="118"/>
        <end position="131"/>
    </location>
</feature>
<dbReference type="InterPro" id="IPR036317">
    <property type="entry name" value="Cullin_homology_sf"/>
</dbReference>
<feature type="compositionally biased region" description="Low complexity" evidence="15">
    <location>
        <begin position="56"/>
        <end position="69"/>
    </location>
</feature>
<organism evidence="20">
    <name type="scientific">Tetraodon nigroviridis</name>
    <name type="common">Spotted green pufferfish</name>
    <name type="synonym">Chelonodon nigroviridis</name>
    <dbReference type="NCBI Taxonomy" id="99883"/>
    <lineage>
        <taxon>Eukaryota</taxon>
        <taxon>Metazoa</taxon>
        <taxon>Chordata</taxon>
        <taxon>Craniata</taxon>
        <taxon>Vertebrata</taxon>
        <taxon>Euteleostomi</taxon>
        <taxon>Actinopterygii</taxon>
        <taxon>Neopterygii</taxon>
        <taxon>Teleostei</taxon>
        <taxon>Neoteleostei</taxon>
        <taxon>Acanthomorphata</taxon>
        <taxon>Eupercaria</taxon>
        <taxon>Tetraodontiformes</taxon>
        <taxon>Tetradontoidea</taxon>
        <taxon>Tetraodontidae</taxon>
        <taxon>Tetraodon</taxon>
    </lineage>
</organism>
<dbReference type="PROSITE" id="PS51284">
    <property type="entry name" value="DOC"/>
    <property type="match status" value="1"/>
</dbReference>
<feature type="region of interest" description="Disordered" evidence="15">
    <location>
        <begin position="654"/>
        <end position="679"/>
    </location>
</feature>
<keyword evidence="3" id="KW-0963">Cytoplasm</keyword>
<evidence type="ECO:0000256" key="6">
    <source>
        <dbReference type="ARBA" id="ARBA00022723"/>
    </source>
</evidence>
<keyword evidence="11" id="KW-0832">Ubl conjugation</keyword>
<dbReference type="Pfam" id="PF03256">
    <property type="entry name" value="ANAPC10"/>
    <property type="match status" value="1"/>
</dbReference>
<evidence type="ECO:0000256" key="11">
    <source>
        <dbReference type="ARBA" id="ARBA00022843"/>
    </source>
</evidence>
<dbReference type="InterPro" id="IPR002867">
    <property type="entry name" value="IBR_dom"/>
</dbReference>
<dbReference type="CDD" id="cd08665">
    <property type="entry name" value="APC10-CUL7"/>
    <property type="match status" value="1"/>
</dbReference>
<dbReference type="InterPro" id="IPR021097">
    <property type="entry name" value="CPH_domain"/>
</dbReference>
<evidence type="ECO:0000313" key="20">
    <source>
        <dbReference type="EMBL" id="CAG05108.1"/>
    </source>
</evidence>
<proteinExistence type="inferred from homology"/>
<feature type="domain" description="RING-type" evidence="17">
    <location>
        <begin position="2311"/>
        <end position="2354"/>
    </location>
</feature>
<dbReference type="SMART" id="SM00884">
    <property type="entry name" value="Cullin_Nedd8"/>
    <property type="match status" value="1"/>
</dbReference>
<dbReference type="Gene3D" id="1.20.120.1750">
    <property type="match status" value="1"/>
</dbReference>
<dbReference type="InterPro" id="IPR008979">
    <property type="entry name" value="Galactose-bd-like_sf"/>
</dbReference>
<dbReference type="InterPro" id="IPR019559">
    <property type="entry name" value="Cullin_neddylation_domain"/>
</dbReference>
<dbReference type="UniPathway" id="UPA00143"/>
<dbReference type="GO" id="GO:0016740">
    <property type="term" value="F:transferase activity"/>
    <property type="evidence" value="ECO:0007669"/>
    <property type="project" value="UniProtKB-KW"/>
</dbReference>
<dbReference type="GO" id="GO:0005737">
    <property type="term" value="C:cytoplasm"/>
    <property type="evidence" value="ECO:0007669"/>
    <property type="project" value="UniProtKB-SubCell"/>
</dbReference>
<keyword evidence="5" id="KW-0808">Transferase</keyword>
<dbReference type="CDD" id="cd20359">
    <property type="entry name" value="Rcat_RBR_CUL9"/>
    <property type="match status" value="1"/>
</dbReference>
<dbReference type="InterPro" id="IPR047561">
    <property type="entry name" value="BRcat_RBR_CUL9"/>
</dbReference>
<comment type="caution">
    <text evidence="20">The sequence shown here is derived from an EMBL/GenBank/DDBJ whole genome shotgun (WGS) entry which is preliminary data.</text>
</comment>
<sequence length="2549" mass="287339">MVGERRNGNLLVQLGPSLQAYPEELIRQRRNQDGQMEYLIRWCLVVINDGSGSGPGSSESGGASSSSSSGVGGSNGSTSGEAKPENILMWMSMEDVYANCPTLLGKRKTDAQRPLQQEQKKGGEEAVREPLDSSQRSSDEFPADVTFDEVELSDMKEDVKNLVRRARKQMMKKSDFSISITHTIHVLSAYASIGSLVGVFKETGALNLLMELLCNKETQTQAQRREDAASARVARRRWVGSFSKTPLPVVRPSRSRAYVLLSLSQQDGIEQHMDFDNRFTLLELFAETTSSEEHGISFEGIHLPQIPGKLLFSLVKRYLCVTSLMDKLNTAAVDSLADRQDSPAPAAFCGPTQPTEQLRLQREFDFTMAMANLISELVRVMGWDRNRQPPETPASCPGGSGVRGDDQDGEALRPVLRSIFQPRFCASPIVLISTSVAATPRPRRQRRTYVEYVQDNLKSGMSVRMLEDYEEVSAGDEGEFRYSNDGTPPVQVYWNSLSRTYWVHWHMVEILGGGSGGSQADKEMQENVPTLTDTVKPQRSQTFFSKPPGGLYSLPYLSEGLQAEPPALSRAEWWEILFFIKKLETKQQQEVNSILQQNLDEHEVELDDSSLIALSVPGDVAKKLLHFLKQKLPSSCLSDLLCSHAFIMGSVSKKVRKEPPPDSSCSSQDVENELPSEDDGKFLEDLEDKMKAGLLKLSVQTSAAFNNPRVQGKKTVLEKLGEVVDVLKKGTSASDQDMQLVAVLFMTRLLKEKGAQEKNSMRNDSAQTVRDKMLKLLVDLLSSSSKDLVISTLRLTHLLMLKYDWRVSFATEGGVKSILSCMQEFSSVTQVQQLALAAMKVITGASKYDFRSIGSSLPLSESGTQMMLEIFASIGSATPEGSRGLLAAIPAAVDLMLKTKGCTLSVRNGLLLIIMLISNHKSLAEQLVAADVAAILKKCLTLSRAESMLAIIALNHISMVHKLESNVSDDCQEQLDFKDMKLQMLLVSLKELTATKEVIQTLEQLLCEESAQLQEERRQVAAPSEMPLGLFMEGESLFVGVFDQVTHSRDTYQDLVRLMEQHRSERAIQLSILRILNKFLDNFEEDELPWHESIEPCLSSMTAFISDREVLQQFIRFLYRLASLNKDYAVVMCRVGTKEALVKALDKHGTNLLLVTELRDVISDCEKYASLYKKMTTSVLAGCIQMVLGQIEEHRRSHQPINIPFFDVFLRNLCQGSSVELTEDKCWEKVDVSSNHHRANKLTDKNPKTYWESNGCTGSHFINIYMHKGVVIRQLAILVASEDSSYMPARILVLGGDDPSNINTELNTVNVSPTASRVVLLENMTRFWSIIQIRVKRCQQGGIDTRVHGFEVLGPKPTFWPVFKEQLCCRTYLFYSTKAHTWCQEVMEDKMQLLQLFNKLNSALRHEQMFAVRFLPDAEAAEALGRTCWEALITPIVHSITLSESSACSPLSWLLSEYLDNSESPRRCKSRAAIFNSRVRRLTHLLVHVDTSQADEEELKPPTKSNGKETKNAASPSSSSLAKPRGKSSSSITGIAHCWQGVVQWQVKKFLELSCNLPDFVERYRSLYLRLKNAMEELFGQQTAFVLALRQGFSAALLQLSILQAMHVSERFAQYIDQIIQSSGMAYGSMEHLQQFLEPILFLSGLELANTFEHFYRYYLGDRLLARGNVWLETTVVDQIGSCFPSRFPQQMLKNLSESAELQQEFHLYRLQRLDRRLQEQDQMMEDWAGSEEEVEVQVLVLSPRYWAVSALCYLDEPAKHFPAELSSYLDQFTQFYSHSQYMYSLSHSKPRRLQWTWLGHAELQLGCTTLHVSTLQMFILLQFNKLQEVRVDALLEVSGVPAAMLLHALQPLIDKGGPLTCSHPDSLTQGVLQLRQQAASDGVPACVSLLPKQTYLNVNEDAAGTLERKRNYIYCLIVHILKQEKEMHIDNLVFKVLESCQKQEAMRSPAGGRFSCTTSDVLSCIMHVISRGCARRNEENPHIVEFLPEDPPTPQKGQAQFSFSPADVRKDPSNGVADISVMFNPQQFEDGVLDAVLMSMGRTMTQDDVRQLMQRTVQQVSETLSLDQDWAEHLLIHCKWNTDLLVQRYTDDAESLIMAAGLKFRNPQPSSSPAVTCPVCLSPQNPVSEPVQSLICMHYCCRVRTRPEELWGVWVSRRGADALLFALQLCWQEYLTSRIEQNLVMNCNCPIPDCQAQPTSRFFLEILTEKDTIAKYENTLLRGYVECCSNLTWCTNPQGCDQILCKENMGSMGTCSKCGWSSCFSCNFPEAHYPASCSHMSQWMDDGGYYEGMTMEAQSKHLAKLISKRCPSCQAQIEKNEGCLHMTCAKCNHGFCWRCLKPWKPTHKDYYNCSAMVSKAARQEKKFQDYNSRCTFHHQAKVPHPSHRHICSTSGRRMRCCFRGRSLILSIHLQDFAINLENKVSSINEALQMKSLTFVIDACKALARARKVLAYSCVYTYYNQETEKMDVIEQQTEALDLHTNTLQILLEETLLQCTDLASCVRLLKKEHLNTGLELIRRIQERLMAILQHSTRVNRCQTILVKPVL</sequence>
<dbReference type="PROSITE" id="PS50069">
    <property type="entry name" value="CULLIN_2"/>
    <property type="match status" value="1"/>
</dbReference>
<comment type="pathway">
    <text evidence="2">Protein modification; protein ubiquitination.</text>
</comment>
<dbReference type="SUPFAM" id="SSF63748">
    <property type="entry name" value="Tudor/PWWP/MBT"/>
    <property type="match status" value="1"/>
</dbReference>
<dbReference type="KEGG" id="tng:GSTEN00025019G001"/>
<dbReference type="Pfam" id="PF26557">
    <property type="entry name" value="Cullin_AB"/>
    <property type="match status" value="1"/>
</dbReference>
<evidence type="ECO:0000256" key="14">
    <source>
        <dbReference type="RuleBase" id="RU003829"/>
    </source>
</evidence>
<dbReference type="OrthoDB" id="1431934at2759"/>
<evidence type="ECO:0000256" key="5">
    <source>
        <dbReference type="ARBA" id="ARBA00022679"/>
    </source>
</evidence>
<evidence type="ECO:0000256" key="12">
    <source>
        <dbReference type="PROSITE-ProRule" id="PRU00175"/>
    </source>
</evidence>
<keyword evidence="10" id="KW-0862">Zinc</keyword>
<dbReference type="GO" id="GO:0006511">
    <property type="term" value="P:ubiquitin-dependent protein catabolic process"/>
    <property type="evidence" value="ECO:0007669"/>
    <property type="project" value="InterPro"/>
</dbReference>
<comment type="subcellular location">
    <subcellularLocation>
        <location evidence="1">Cytoplasm</location>
    </subcellularLocation>
</comment>
<evidence type="ECO:0000259" key="19">
    <source>
        <dbReference type="PROSITE" id="PS51873"/>
    </source>
</evidence>
<dbReference type="Gene3D" id="2.30.30.30">
    <property type="match status" value="1"/>
</dbReference>
<evidence type="ECO:0000259" key="16">
    <source>
        <dbReference type="PROSITE" id="PS50069"/>
    </source>
</evidence>
<dbReference type="EMBL" id="CAAE01014760">
    <property type="protein sequence ID" value="CAG05108.1"/>
    <property type="molecule type" value="Genomic_DNA"/>
</dbReference>
<dbReference type="InterPro" id="IPR014722">
    <property type="entry name" value="Rib_uL2_dom2"/>
</dbReference>
<name>Q4S2M4_TETNG</name>
<evidence type="ECO:0000256" key="15">
    <source>
        <dbReference type="SAM" id="MobiDB-lite"/>
    </source>
</evidence>
<feature type="compositionally biased region" description="Low complexity" evidence="15">
    <location>
        <begin position="1513"/>
        <end position="1522"/>
    </location>
</feature>
<evidence type="ECO:0000256" key="2">
    <source>
        <dbReference type="ARBA" id="ARBA00004906"/>
    </source>
</evidence>
<dbReference type="Pfam" id="PF11515">
    <property type="entry name" value="Cul7"/>
    <property type="match status" value="1"/>
</dbReference>
<dbReference type="SUPFAM" id="SSF49785">
    <property type="entry name" value="Galactose-binding domain-like"/>
    <property type="match status" value="1"/>
</dbReference>
<dbReference type="GO" id="GO:0031625">
    <property type="term" value="F:ubiquitin protein ligase binding"/>
    <property type="evidence" value="ECO:0007669"/>
    <property type="project" value="InterPro"/>
</dbReference>
<feature type="domain" description="Cullin family profile" evidence="16">
    <location>
        <begin position="1607"/>
        <end position="1854"/>
    </location>
</feature>
<dbReference type="GO" id="GO:0016567">
    <property type="term" value="P:protein ubiquitination"/>
    <property type="evidence" value="ECO:0007669"/>
    <property type="project" value="UniProtKB-UniPathway"/>
</dbReference>
<dbReference type="Gene3D" id="2.60.120.260">
    <property type="entry name" value="Galactose-binding domain-like"/>
    <property type="match status" value="1"/>
</dbReference>
<dbReference type="InterPro" id="IPR056405">
    <property type="entry name" value="ARM_CUL7_CUL9"/>
</dbReference>
<dbReference type="InterPro" id="IPR001841">
    <property type="entry name" value="Znf_RING"/>
</dbReference>
<accession>Q4S2M4</accession>
<dbReference type="InterPro" id="IPR055486">
    <property type="entry name" value="CUL7/CUL9_N"/>
</dbReference>
<protein>
    <submittedName>
        <fullName evidence="20">(spotted green pufferfish) hypothetical protein</fullName>
    </submittedName>
</protein>
<dbReference type="SUPFAM" id="SSF75632">
    <property type="entry name" value="Cullin homology domain"/>
    <property type="match status" value="1"/>
</dbReference>